<dbReference type="EMBL" id="CM018037">
    <property type="protein sequence ID" value="KAA8539838.1"/>
    <property type="molecule type" value="Genomic_DNA"/>
</dbReference>
<dbReference type="OrthoDB" id="1938864at2759"/>
<reference evidence="1 2" key="1">
    <citation type="submission" date="2019-09" db="EMBL/GenBank/DDBJ databases">
        <title>A chromosome-level genome assembly of the Chinese tupelo Nyssa sinensis.</title>
        <authorList>
            <person name="Yang X."/>
            <person name="Kang M."/>
            <person name="Yang Y."/>
            <person name="Xiong H."/>
            <person name="Wang M."/>
            <person name="Zhang Z."/>
            <person name="Wang Z."/>
            <person name="Wu H."/>
            <person name="Ma T."/>
            <person name="Liu J."/>
            <person name="Xi Z."/>
        </authorList>
    </citation>
    <scope>NUCLEOTIDE SEQUENCE [LARGE SCALE GENOMIC DNA]</scope>
    <source>
        <strain evidence="1">J267</strain>
        <tissue evidence="1">Leaf</tissue>
    </source>
</reference>
<dbReference type="Proteomes" id="UP000325577">
    <property type="component" value="Linkage Group LG14"/>
</dbReference>
<evidence type="ECO:0000313" key="2">
    <source>
        <dbReference type="Proteomes" id="UP000325577"/>
    </source>
</evidence>
<dbReference type="AlphaFoldDB" id="A0A5J5BB50"/>
<proteinExistence type="predicted"/>
<accession>A0A5J5BB50</accession>
<dbReference type="PANTHER" id="PTHR37767:SF1">
    <property type="entry name" value="HYDROXYPROLINE-RICH GLYCOPROTEIN FAMILY PROTEIN"/>
    <property type="match status" value="1"/>
</dbReference>
<protein>
    <submittedName>
        <fullName evidence="1">Uncharacterized protein</fullName>
    </submittedName>
</protein>
<keyword evidence="2" id="KW-1185">Reference proteome</keyword>
<dbReference type="PANTHER" id="PTHR37767">
    <property type="entry name" value="HYDROXYPROLINE-RICH GLYCOPROTEIN FAMILY PROTEIN"/>
    <property type="match status" value="1"/>
</dbReference>
<gene>
    <name evidence="1" type="ORF">F0562_026530</name>
</gene>
<evidence type="ECO:0000313" key="1">
    <source>
        <dbReference type="EMBL" id="KAA8539838.1"/>
    </source>
</evidence>
<sequence>MFESDLEACGFETDESFCSVPSLLANRLVSTVVISSAVPVQQTFLVEDCSGQLQTPSSPASETDSSTSSYATGTTSLVGVSFLERLFPLLSPDSSFLDKVGCSEKISSQIPLKLQSKDFDHESNCSVVIRKPVTLGELIMMSRRRSYMRKAVQMRRQNLSMEFMKKSAFGCCIFGTSNRLAGLRGKWKRQLRLKLV</sequence>
<organism evidence="1 2">
    <name type="scientific">Nyssa sinensis</name>
    <dbReference type="NCBI Taxonomy" id="561372"/>
    <lineage>
        <taxon>Eukaryota</taxon>
        <taxon>Viridiplantae</taxon>
        <taxon>Streptophyta</taxon>
        <taxon>Embryophyta</taxon>
        <taxon>Tracheophyta</taxon>
        <taxon>Spermatophyta</taxon>
        <taxon>Magnoliopsida</taxon>
        <taxon>eudicotyledons</taxon>
        <taxon>Gunneridae</taxon>
        <taxon>Pentapetalae</taxon>
        <taxon>asterids</taxon>
        <taxon>Cornales</taxon>
        <taxon>Nyssaceae</taxon>
        <taxon>Nyssa</taxon>
    </lineage>
</organism>
<name>A0A5J5BB50_9ASTE</name>